<name>A0A2A9DM10_9CORY</name>
<organism evidence="1 2">
    <name type="scientific">Corynebacterium renale</name>
    <dbReference type="NCBI Taxonomy" id="1724"/>
    <lineage>
        <taxon>Bacteria</taxon>
        <taxon>Bacillati</taxon>
        <taxon>Actinomycetota</taxon>
        <taxon>Actinomycetes</taxon>
        <taxon>Mycobacteriales</taxon>
        <taxon>Corynebacteriaceae</taxon>
        <taxon>Corynebacterium</taxon>
    </lineage>
</organism>
<evidence type="ECO:0000313" key="1">
    <source>
        <dbReference type="EMBL" id="PFG27401.1"/>
    </source>
</evidence>
<comment type="caution">
    <text evidence="1">The sequence shown here is derived from an EMBL/GenBank/DDBJ whole genome shotgun (WGS) entry which is preliminary data.</text>
</comment>
<gene>
    <name evidence="1" type="ORF">ATK06_0457</name>
</gene>
<dbReference type="Proteomes" id="UP000221653">
    <property type="component" value="Unassembled WGS sequence"/>
</dbReference>
<accession>A0A2A9DM10</accession>
<reference evidence="1 2" key="1">
    <citation type="submission" date="2017-10" db="EMBL/GenBank/DDBJ databases">
        <title>Sequencing the genomes of 1000 actinobacteria strains.</title>
        <authorList>
            <person name="Klenk H.-P."/>
        </authorList>
    </citation>
    <scope>NUCLEOTIDE SEQUENCE [LARGE SCALE GENOMIC DNA]</scope>
    <source>
        <strain evidence="1 2">DSM 20688</strain>
    </source>
</reference>
<sequence length="116" mass="12885">MVTRLLFQPGWVHVGLRAAGVDPLTGNPKGKRREETVGTGLVQERLLTAQKEVSQTGTIDERLVLFHPVVDVLSTDEFIAPDGKRWLAIQDGYPRGIPGKPAEYVAVRVRRAKEKE</sequence>
<dbReference type="RefSeq" id="WP_048378883.1">
    <property type="nucleotide sequence ID" value="NZ_LS483464.1"/>
</dbReference>
<protein>
    <submittedName>
        <fullName evidence="1">Uncharacterized protein</fullName>
    </submittedName>
</protein>
<evidence type="ECO:0000313" key="2">
    <source>
        <dbReference type="Proteomes" id="UP000221653"/>
    </source>
</evidence>
<dbReference type="STRING" id="1724.GCA_001044175_00762"/>
<dbReference type="EMBL" id="PDJF01000001">
    <property type="protein sequence ID" value="PFG27401.1"/>
    <property type="molecule type" value="Genomic_DNA"/>
</dbReference>
<dbReference type="AlphaFoldDB" id="A0A2A9DM10"/>
<dbReference type="OrthoDB" id="4412618at2"/>
<proteinExistence type="predicted"/>
<keyword evidence="2" id="KW-1185">Reference proteome</keyword>